<feature type="domain" description="Amino acid transporter transmembrane" evidence="7">
    <location>
        <begin position="20"/>
        <end position="401"/>
    </location>
</feature>
<keyword evidence="9" id="KW-1185">Reference proteome</keyword>
<dbReference type="GO" id="GO:0015171">
    <property type="term" value="F:amino acid transmembrane transporter activity"/>
    <property type="evidence" value="ECO:0000318"/>
    <property type="project" value="GO_Central"/>
</dbReference>
<evidence type="ECO:0000256" key="1">
    <source>
        <dbReference type="ARBA" id="ARBA00004141"/>
    </source>
</evidence>
<evidence type="ECO:0000313" key="8">
    <source>
        <dbReference type="EMBL" id="ERM94385.1"/>
    </source>
</evidence>
<dbReference type="PANTHER" id="PTHR22950">
    <property type="entry name" value="AMINO ACID TRANSPORTER"/>
    <property type="match status" value="1"/>
</dbReference>
<dbReference type="EMBL" id="KI397513">
    <property type="protein sequence ID" value="ERM94385.1"/>
    <property type="molecule type" value="Genomic_DNA"/>
</dbReference>
<keyword evidence="3" id="KW-0813">Transport</keyword>
<dbReference type="Gramene" id="ERM94385">
    <property type="protein sequence ID" value="ERM94385"/>
    <property type="gene ID" value="AMTR_s00010p00251660"/>
</dbReference>
<feature type="transmembrane region" description="Helical" evidence="6">
    <location>
        <begin position="319"/>
        <end position="342"/>
    </location>
</feature>
<reference evidence="9" key="1">
    <citation type="journal article" date="2013" name="Science">
        <title>The Amborella genome and the evolution of flowering plants.</title>
        <authorList>
            <consortium name="Amborella Genome Project"/>
        </authorList>
    </citation>
    <scope>NUCLEOTIDE SEQUENCE [LARGE SCALE GENOMIC DNA]</scope>
</reference>
<evidence type="ECO:0000313" key="9">
    <source>
        <dbReference type="Proteomes" id="UP000017836"/>
    </source>
</evidence>
<evidence type="ECO:0000259" key="7">
    <source>
        <dbReference type="Pfam" id="PF01490"/>
    </source>
</evidence>
<evidence type="ECO:0000256" key="5">
    <source>
        <dbReference type="ARBA" id="ARBA00023136"/>
    </source>
</evidence>
<evidence type="ECO:0000256" key="6">
    <source>
        <dbReference type="SAM" id="Phobius"/>
    </source>
</evidence>
<dbReference type="KEGG" id="atr:18422413"/>
<name>W1NGT7_AMBTC</name>
<keyword evidence="2 6" id="KW-0812">Transmembrane</keyword>
<organism evidence="8 9">
    <name type="scientific">Amborella trichopoda</name>
    <dbReference type="NCBI Taxonomy" id="13333"/>
    <lineage>
        <taxon>Eukaryota</taxon>
        <taxon>Viridiplantae</taxon>
        <taxon>Streptophyta</taxon>
        <taxon>Embryophyta</taxon>
        <taxon>Tracheophyta</taxon>
        <taxon>Spermatophyta</taxon>
        <taxon>Magnoliopsida</taxon>
        <taxon>Amborellales</taxon>
        <taxon>Amborellaceae</taxon>
        <taxon>Amborella</taxon>
    </lineage>
</organism>
<feature type="transmembrane region" description="Helical" evidence="6">
    <location>
        <begin position="137"/>
        <end position="157"/>
    </location>
</feature>
<dbReference type="AlphaFoldDB" id="W1NGT7"/>
<feature type="transmembrane region" description="Helical" evidence="6">
    <location>
        <begin position="49"/>
        <end position="71"/>
    </location>
</feature>
<keyword evidence="5 6" id="KW-0472">Membrane</keyword>
<dbReference type="GO" id="GO:0016020">
    <property type="term" value="C:membrane"/>
    <property type="evidence" value="ECO:0000318"/>
    <property type="project" value="GO_Central"/>
</dbReference>
<protein>
    <recommendedName>
        <fullName evidence="7">Amino acid transporter transmembrane domain-containing protein</fullName>
    </recommendedName>
</protein>
<dbReference type="eggNOG" id="KOG1303">
    <property type="taxonomic scope" value="Eukaryota"/>
</dbReference>
<dbReference type="OrthoDB" id="655540at2759"/>
<keyword evidence="3" id="KW-0029">Amino-acid transport</keyword>
<evidence type="ECO:0000256" key="4">
    <source>
        <dbReference type="ARBA" id="ARBA00022989"/>
    </source>
</evidence>
<feature type="transmembrane region" description="Helical" evidence="6">
    <location>
        <begin position="381"/>
        <end position="399"/>
    </location>
</feature>
<comment type="subcellular location">
    <subcellularLocation>
        <location evidence="1">Membrane</location>
        <topology evidence="1">Multi-pass membrane protein</topology>
    </subcellularLocation>
</comment>
<dbReference type="OMA" id="IYDYYGV"/>
<dbReference type="Proteomes" id="UP000017836">
    <property type="component" value="Unassembled WGS sequence"/>
</dbReference>
<keyword evidence="4 6" id="KW-1133">Transmembrane helix</keyword>
<proteinExistence type="predicted"/>
<dbReference type="GO" id="GO:0003333">
    <property type="term" value="P:amino acid transmembrane transport"/>
    <property type="evidence" value="ECO:0000318"/>
    <property type="project" value="GO_Central"/>
</dbReference>
<sequence length="409" mass="44362">MDILPDEESQCVVKDVEREGTTVLRSCLNCLNNLCGVGILSIPYALSEAGWIGLALLFLLAIISCYTGLLIQRCMEKDKSIKTYPDIANRAFGYRGKVIVSVFLYVELYLVAIEFLILEGDNIAKLFPNMSFKVMGWRIEGSKGFTILSSLVILPTVWLRRLGLLAYVSAGGILASLVVVCLVFWVGAVDGVGYHSKGVALIPSGIPTAVSIYAFCYCGHAVFPTICSSMKDRTKFSKVLIICFIVSTLNYGAMGFLGYLMYGEDVKSQITLNLPTEILSSKIAIYTTLINPFTKYALVVTPIAAAIEDALQLSKTNKLVHILLRTSLLVSTLVVALAIPIFGYLMALIGSSLSCTVSLILPCLCYLKFFGTSRAGRVETTLMGGVIVIGALVAILGTYCSLKQIVKQL</sequence>
<feature type="transmembrane region" description="Helical" evidence="6">
    <location>
        <begin position="164"/>
        <end position="186"/>
    </location>
</feature>
<dbReference type="GO" id="GO:0031090">
    <property type="term" value="C:organelle membrane"/>
    <property type="evidence" value="ECO:0007669"/>
    <property type="project" value="UniProtKB-ARBA"/>
</dbReference>
<gene>
    <name evidence="8" type="ORF">AMTR_s00010p00251660</name>
</gene>
<dbReference type="InterPro" id="IPR013057">
    <property type="entry name" value="AA_transpt_TM"/>
</dbReference>
<accession>W1NGT7</accession>
<feature type="transmembrane region" description="Helical" evidence="6">
    <location>
        <begin position="206"/>
        <end position="227"/>
    </location>
</feature>
<dbReference type="Pfam" id="PF01490">
    <property type="entry name" value="Aa_trans"/>
    <property type="match status" value="1"/>
</dbReference>
<feature type="transmembrane region" description="Helical" evidence="6">
    <location>
        <begin position="283"/>
        <end position="307"/>
    </location>
</feature>
<dbReference type="HOGENOM" id="CLU_009646_1_1_1"/>
<dbReference type="PANTHER" id="PTHR22950:SF698">
    <property type="entry name" value="AMINO ACID TRANSPORTER TRANSMEMBRANE DOMAIN-CONTAINING PROTEIN"/>
    <property type="match status" value="1"/>
</dbReference>
<evidence type="ECO:0000256" key="2">
    <source>
        <dbReference type="ARBA" id="ARBA00022692"/>
    </source>
</evidence>
<feature type="transmembrane region" description="Helical" evidence="6">
    <location>
        <begin position="98"/>
        <end position="117"/>
    </location>
</feature>
<feature type="transmembrane region" description="Helical" evidence="6">
    <location>
        <begin position="239"/>
        <end position="263"/>
    </location>
</feature>
<evidence type="ECO:0000256" key="3">
    <source>
        <dbReference type="ARBA" id="ARBA00022970"/>
    </source>
</evidence>